<organism evidence="1 2">
    <name type="scientific">Jejuia pallidilutea</name>
    <dbReference type="NCBI Taxonomy" id="504487"/>
    <lineage>
        <taxon>Bacteria</taxon>
        <taxon>Pseudomonadati</taxon>
        <taxon>Bacteroidota</taxon>
        <taxon>Flavobacteriia</taxon>
        <taxon>Flavobacteriales</taxon>
        <taxon>Flavobacteriaceae</taxon>
        <taxon>Jejuia</taxon>
    </lineage>
</organism>
<dbReference type="AlphaFoldDB" id="A0A090VRX1"/>
<dbReference type="Gene3D" id="3.20.20.70">
    <property type="entry name" value="Aldolase class I"/>
    <property type="match status" value="1"/>
</dbReference>
<evidence type="ECO:0000313" key="1">
    <source>
        <dbReference type="EMBL" id="GAL67456.1"/>
    </source>
</evidence>
<dbReference type="Proteomes" id="UP000029641">
    <property type="component" value="Unassembled WGS sequence"/>
</dbReference>
<dbReference type="GO" id="GO:0004318">
    <property type="term" value="F:enoyl-[acyl-carrier-protein] reductase (NADH) activity"/>
    <property type="evidence" value="ECO:0007669"/>
    <property type="project" value="UniProtKB-EC"/>
</dbReference>
<dbReference type="PANTHER" id="PTHR32332:SF20">
    <property type="entry name" value="2-NITROPROPANE DIOXYGENASE-LIKE PROTEIN"/>
    <property type="match status" value="1"/>
</dbReference>
<dbReference type="PANTHER" id="PTHR32332">
    <property type="entry name" value="2-NITROPROPANE DIOXYGENASE"/>
    <property type="match status" value="1"/>
</dbReference>
<dbReference type="Pfam" id="PF03060">
    <property type="entry name" value="NMO"/>
    <property type="match status" value="1"/>
</dbReference>
<reference evidence="1 2" key="1">
    <citation type="journal article" date="2014" name="Genome Announc.">
        <title>Draft Genome Sequence of Marine Flavobacterium Jejuia pallidilutea Strain 11shimoA1 and Pigmentation Mutants.</title>
        <authorList>
            <person name="Takatani N."/>
            <person name="Nakanishi M."/>
            <person name="Meirelles P."/>
            <person name="Mino S."/>
            <person name="Suda W."/>
            <person name="Oshima K."/>
            <person name="Hattori M."/>
            <person name="Ohkuma M."/>
            <person name="Hosokawa M."/>
            <person name="Miyashita K."/>
            <person name="Thompson F.L."/>
            <person name="Niwa A."/>
            <person name="Sawabe T."/>
            <person name="Sawabe T."/>
        </authorList>
    </citation>
    <scope>NUCLEOTIDE SEQUENCE [LARGE SCALE GENOMIC DNA]</scope>
    <source>
        <strain evidence="1 2">JCM 19301</strain>
    </source>
</reference>
<dbReference type="SUPFAM" id="SSF51412">
    <property type="entry name" value="Inosine monophosphate dehydrogenase (IMPDH)"/>
    <property type="match status" value="1"/>
</dbReference>
<dbReference type="EC" id="1.3.1.9" evidence="1"/>
<proteinExistence type="predicted"/>
<dbReference type="EMBL" id="BBNR01000010">
    <property type="protein sequence ID" value="GAL67456.1"/>
    <property type="molecule type" value="Genomic_DNA"/>
</dbReference>
<gene>
    <name evidence="1" type="ORF">JCM19301_429</name>
</gene>
<name>A0A090VRX1_9FLAO</name>
<accession>A0A090VRX1</accession>
<protein>
    <submittedName>
        <fullName evidence="1">Enoyl-[acyl-carrier-protein] reductase</fullName>
        <ecNumber evidence="1">1.3.1.9</ecNumber>
    </submittedName>
</protein>
<keyword evidence="1" id="KW-0560">Oxidoreductase</keyword>
<sequence length="88" mass="9900">MGNKIKKLFKIEYPIVQAGMVWNSGWRLASAASNSGILGLIGAGSMYPEVLREHIQKCKKATSNLLGLMYQCYIQILKKLWMLLLKKA</sequence>
<evidence type="ECO:0000313" key="2">
    <source>
        <dbReference type="Proteomes" id="UP000029641"/>
    </source>
</evidence>
<dbReference type="InterPro" id="IPR013785">
    <property type="entry name" value="Aldolase_TIM"/>
</dbReference>
<comment type="caution">
    <text evidence="1">The sequence shown here is derived from an EMBL/GenBank/DDBJ whole genome shotgun (WGS) entry which is preliminary data.</text>
</comment>